<evidence type="ECO:0000259" key="11">
    <source>
        <dbReference type="PROSITE" id="PS51779"/>
    </source>
</evidence>
<feature type="domain" description="POTRA" evidence="11">
    <location>
        <begin position="37"/>
        <end position="110"/>
    </location>
</feature>
<comment type="subunit">
    <text evidence="9">Part of a complex composed of FtsB, FtsL and FtsQ.</text>
</comment>
<comment type="function">
    <text evidence="9">Essential cell division protein. May link together the upstream cell division proteins, which are predominantly cytoplasmic, with the downstream cell division proteins, which are predominantly periplasmic. May control correct divisome assembly.</text>
</comment>
<keyword evidence="6 9" id="KW-1133">Transmembrane helix</keyword>
<protein>
    <recommendedName>
        <fullName evidence="9">Cell division protein FtsQ</fullName>
    </recommendedName>
</protein>
<feature type="transmembrane region" description="Helical" evidence="9">
    <location>
        <begin position="12"/>
        <end position="32"/>
    </location>
</feature>
<dbReference type="PROSITE" id="PS51779">
    <property type="entry name" value="POTRA"/>
    <property type="match status" value="1"/>
</dbReference>
<evidence type="ECO:0000256" key="4">
    <source>
        <dbReference type="ARBA" id="ARBA00022618"/>
    </source>
</evidence>
<dbReference type="Pfam" id="PF03799">
    <property type="entry name" value="FtsQ_DivIB_C"/>
    <property type="match status" value="1"/>
</dbReference>
<evidence type="ECO:0000256" key="8">
    <source>
        <dbReference type="ARBA" id="ARBA00023306"/>
    </source>
</evidence>
<name>A0A916XLP8_9BURK</name>
<keyword evidence="8 9" id="KW-0131">Cell cycle</keyword>
<feature type="compositionally biased region" description="Basic and acidic residues" evidence="10">
    <location>
        <begin position="254"/>
        <end position="264"/>
    </location>
</feature>
<evidence type="ECO:0000256" key="6">
    <source>
        <dbReference type="ARBA" id="ARBA00022989"/>
    </source>
</evidence>
<dbReference type="InterPro" id="IPR045335">
    <property type="entry name" value="FtsQ_C_sf"/>
</dbReference>
<dbReference type="Pfam" id="PF08478">
    <property type="entry name" value="POTRA_1"/>
    <property type="match status" value="1"/>
</dbReference>
<dbReference type="EMBL" id="BMED01000003">
    <property type="protein sequence ID" value="GGC81785.1"/>
    <property type="molecule type" value="Genomic_DNA"/>
</dbReference>
<dbReference type="PANTHER" id="PTHR35851:SF1">
    <property type="entry name" value="CELL DIVISION PROTEIN FTSQ"/>
    <property type="match status" value="1"/>
</dbReference>
<reference evidence="12" key="2">
    <citation type="submission" date="2020-09" db="EMBL/GenBank/DDBJ databases">
        <authorList>
            <person name="Sun Q."/>
            <person name="Zhou Y."/>
        </authorList>
    </citation>
    <scope>NUCLEOTIDE SEQUENCE</scope>
    <source>
        <strain evidence="12">CGMCC 1.10998</strain>
    </source>
</reference>
<comment type="caution">
    <text evidence="12">The sequence shown here is derived from an EMBL/GenBank/DDBJ whole genome shotgun (WGS) entry which is preliminary data.</text>
</comment>
<evidence type="ECO:0000256" key="9">
    <source>
        <dbReference type="HAMAP-Rule" id="MF_00911"/>
    </source>
</evidence>
<reference evidence="12" key="1">
    <citation type="journal article" date="2014" name="Int. J. Syst. Evol. Microbiol.">
        <title>Complete genome sequence of Corynebacterium casei LMG S-19264T (=DSM 44701T), isolated from a smear-ripened cheese.</title>
        <authorList>
            <consortium name="US DOE Joint Genome Institute (JGI-PGF)"/>
            <person name="Walter F."/>
            <person name="Albersmeier A."/>
            <person name="Kalinowski J."/>
            <person name="Ruckert C."/>
        </authorList>
    </citation>
    <scope>NUCLEOTIDE SEQUENCE</scope>
    <source>
        <strain evidence="12">CGMCC 1.10998</strain>
    </source>
</reference>
<dbReference type="HAMAP" id="MF_00911">
    <property type="entry name" value="FtsQ_subfam"/>
    <property type="match status" value="1"/>
</dbReference>
<keyword evidence="2 9" id="KW-1003">Cell membrane</keyword>
<dbReference type="GO" id="GO:0043093">
    <property type="term" value="P:FtsZ-dependent cytokinesis"/>
    <property type="evidence" value="ECO:0007669"/>
    <property type="project" value="UniProtKB-UniRule"/>
</dbReference>
<proteinExistence type="inferred from homology"/>
<keyword evidence="3 9" id="KW-0997">Cell inner membrane</keyword>
<comment type="similarity">
    <text evidence="9">Belongs to the FtsQ/DivIB family. FtsQ subfamily.</text>
</comment>
<evidence type="ECO:0000256" key="3">
    <source>
        <dbReference type="ARBA" id="ARBA00022519"/>
    </source>
</evidence>
<dbReference type="InterPro" id="IPR005548">
    <property type="entry name" value="Cell_div_FtsQ/DivIB_C"/>
</dbReference>
<keyword evidence="13" id="KW-1185">Reference proteome</keyword>
<dbReference type="InterPro" id="IPR013685">
    <property type="entry name" value="POTRA_FtsQ_type"/>
</dbReference>
<evidence type="ECO:0000313" key="12">
    <source>
        <dbReference type="EMBL" id="GGC81785.1"/>
    </source>
</evidence>
<gene>
    <name evidence="9 12" type="primary">ftsQ</name>
    <name evidence="12" type="ORF">GCM10011396_31290</name>
</gene>
<dbReference type="Gene3D" id="3.40.50.11690">
    <property type="entry name" value="Cell division protein FtsQ/DivIB"/>
    <property type="match status" value="1"/>
</dbReference>
<comment type="subcellular location">
    <subcellularLocation>
        <location evidence="9">Cell inner membrane</location>
        <topology evidence="9">Single-pass type II membrane protein</topology>
    </subcellularLocation>
    <subcellularLocation>
        <location evidence="1">Membrane</location>
    </subcellularLocation>
    <text evidence="9">Localizes to the division septum.</text>
</comment>
<evidence type="ECO:0000313" key="13">
    <source>
        <dbReference type="Proteomes" id="UP000637423"/>
    </source>
</evidence>
<evidence type="ECO:0000256" key="5">
    <source>
        <dbReference type="ARBA" id="ARBA00022692"/>
    </source>
</evidence>
<feature type="region of interest" description="Disordered" evidence="10">
    <location>
        <begin position="241"/>
        <end position="264"/>
    </location>
</feature>
<dbReference type="GO" id="GO:0090529">
    <property type="term" value="P:cell septum assembly"/>
    <property type="evidence" value="ECO:0007669"/>
    <property type="project" value="InterPro"/>
</dbReference>
<dbReference type="GO" id="GO:0005886">
    <property type="term" value="C:plasma membrane"/>
    <property type="evidence" value="ECO:0007669"/>
    <property type="project" value="UniProtKB-SubCell"/>
</dbReference>
<evidence type="ECO:0000256" key="1">
    <source>
        <dbReference type="ARBA" id="ARBA00004370"/>
    </source>
</evidence>
<dbReference type="Gene3D" id="3.10.20.310">
    <property type="entry name" value="membrane protein fhac"/>
    <property type="match status" value="1"/>
</dbReference>
<keyword evidence="5 9" id="KW-0812">Transmembrane</keyword>
<dbReference type="GO" id="GO:0032153">
    <property type="term" value="C:cell division site"/>
    <property type="evidence" value="ECO:0007669"/>
    <property type="project" value="UniProtKB-UniRule"/>
</dbReference>
<dbReference type="PANTHER" id="PTHR35851">
    <property type="entry name" value="CELL DIVISION PROTEIN FTSQ"/>
    <property type="match status" value="1"/>
</dbReference>
<evidence type="ECO:0000256" key="2">
    <source>
        <dbReference type="ARBA" id="ARBA00022475"/>
    </source>
</evidence>
<keyword evidence="4 9" id="KW-0132">Cell division</keyword>
<sequence>MWQDVKLLNTVANTLFAVLLLLLLASGVWWLIQRPMFTLKVIRIEPVQQEELRHVNTLTIRDGAIPRIKGNFFTTNLDSVRTAFEAVPWVSKASVQREWPNKLIVTLEEHTALGTWGEQGRLLSVKGDVFSANLAEAEEDADLIAFDGPDGSEKEVLARYQDLKSWFSRISLAPDAVQYSNRYAWSVKLNNGMRVELGREQTSTTLKERVDRLLTVYPQLVASLQESIESVDMRYPNGLALKSSQSFGTKGKRKPEVSAKSKSL</sequence>
<dbReference type="RefSeq" id="WP_188567038.1">
    <property type="nucleotide sequence ID" value="NZ_BMED01000003.1"/>
</dbReference>
<keyword evidence="7 9" id="KW-0472">Membrane</keyword>
<accession>A0A916XLP8</accession>
<dbReference type="AlphaFoldDB" id="A0A916XLP8"/>
<evidence type="ECO:0000256" key="7">
    <source>
        <dbReference type="ARBA" id="ARBA00023136"/>
    </source>
</evidence>
<dbReference type="InterPro" id="IPR034746">
    <property type="entry name" value="POTRA"/>
</dbReference>
<organism evidence="12 13">
    <name type="scientific">Undibacterium terreum</name>
    <dbReference type="NCBI Taxonomy" id="1224302"/>
    <lineage>
        <taxon>Bacteria</taxon>
        <taxon>Pseudomonadati</taxon>
        <taxon>Pseudomonadota</taxon>
        <taxon>Betaproteobacteria</taxon>
        <taxon>Burkholderiales</taxon>
        <taxon>Oxalobacteraceae</taxon>
        <taxon>Undibacterium</taxon>
    </lineage>
</organism>
<evidence type="ECO:0000256" key="10">
    <source>
        <dbReference type="SAM" id="MobiDB-lite"/>
    </source>
</evidence>
<dbReference type="InterPro" id="IPR026579">
    <property type="entry name" value="FtsQ"/>
</dbReference>
<dbReference type="Proteomes" id="UP000637423">
    <property type="component" value="Unassembled WGS sequence"/>
</dbReference>